<reference evidence="3" key="2">
    <citation type="submission" date="2025-09" db="UniProtKB">
        <authorList>
            <consortium name="Ensembl"/>
        </authorList>
    </citation>
    <scope>IDENTIFICATION</scope>
</reference>
<protein>
    <recommendedName>
        <fullName evidence="2">B-cell receptor CD22 first Ig-like domain-containing protein</fullName>
    </recommendedName>
</protein>
<feature type="signal peptide" evidence="1">
    <location>
        <begin position="1"/>
        <end position="26"/>
    </location>
</feature>
<evidence type="ECO:0000313" key="4">
    <source>
        <dbReference type="Proteomes" id="UP000261640"/>
    </source>
</evidence>
<dbReference type="Gene3D" id="2.60.40.10">
    <property type="entry name" value="Immunoglobulins"/>
    <property type="match status" value="1"/>
</dbReference>
<evidence type="ECO:0000259" key="2">
    <source>
        <dbReference type="Pfam" id="PF24518"/>
    </source>
</evidence>
<dbReference type="Ensembl" id="ENSMAMT00000054171.1">
    <property type="protein sequence ID" value="ENSMAMP00000043095.1"/>
    <property type="gene ID" value="ENSMAMG00000024305.1"/>
</dbReference>
<organism evidence="3 4">
    <name type="scientific">Mastacembelus armatus</name>
    <name type="common">zig-zag eel</name>
    <dbReference type="NCBI Taxonomy" id="205130"/>
    <lineage>
        <taxon>Eukaryota</taxon>
        <taxon>Metazoa</taxon>
        <taxon>Chordata</taxon>
        <taxon>Craniata</taxon>
        <taxon>Vertebrata</taxon>
        <taxon>Euteleostomi</taxon>
        <taxon>Actinopterygii</taxon>
        <taxon>Neopterygii</taxon>
        <taxon>Teleostei</taxon>
        <taxon>Neoteleostei</taxon>
        <taxon>Acanthomorphata</taxon>
        <taxon>Anabantaria</taxon>
        <taxon>Synbranchiformes</taxon>
        <taxon>Mastacembelidae</taxon>
        <taxon>Mastacembelus</taxon>
    </lineage>
</organism>
<dbReference type="Proteomes" id="UP000261640">
    <property type="component" value="Unplaced"/>
</dbReference>
<accession>A0A7N8X000</accession>
<feature type="domain" description="B-cell receptor CD22 first Ig-like" evidence="2">
    <location>
        <begin position="50"/>
        <end position="106"/>
    </location>
</feature>
<dbReference type="PANTHER" id="PTHR46013:SF4">
    <property type="entry name" value="B-CELL RECEPTOR CD22-RELATED"/>
    <property type="match status" value="1"/>
</dbReference>
<dbReference type="GeneTree" id="ENSGT01040000240669"/>
<proteinExistence type="predicted"/>
<sequence>MGHSGTFTELSLSLLLCCLGCERIQGRDTEVQKEFWFTKWTNTEPVDLKTQSEYSGRVQYQCDDKTCTLTIRDLRETDSAQYKFRFITNQQSGRYTGSPGVTLTVTGKTGYFYISYFQLFNIWKQ</sequence>
<evidence type="ECO:0000313" key="3">
    <source>
        <dbReference type="Ensembl" id="ENSMAMP00000043095.1"/>
    </source>
</evidence>
<evidence type="ECO:0000256" key="1">
    <source>
        <dbReference type="SAM" id="SignalP"/>
    </source>
</evidence>
<dbReference type="AlphaFoldDB" id="A0A7N8X000"/>
<keyword evidence="1" id="KW-0732">Signal</keyword>
<feature type="chain" id="PRO_5046685528" description="B-cell receptor CD22 first Ig-like domain-containing protein" evidence="1">
    <location>
        <begin position="27"/>
        <end position="125"/>
    </location>
</feature>
<reference evidence="3" key="1">
    <citation type="submission" date="2025-08" db="UniProtKB">
        <authorList>
            <consortium name="Ensembl"/>
        </authorList>
    </citation>
    <scope>IDENTIFICATION</scope>
</reference>
<dbReference type="InterPro" id="IPR013783">
    <property type="entry name" value="Ig-like_fold"/>
</dbReference>
<dbReference type="Pfam" id="PF24518">
    <property type="entry name" value="Ig_CD22"/>
    <property type="match status" value="1"/>
</dbReference>
<dbReference type="InParanoid" id="A0A7N8X000"/>
<name>A0A7N8X000_9TELE</name>
<dbReference type="InterPro" id="IPR056386">
    <property type="entry name" value="Ig_CD22"/>
</dbReference>
<dbReference type="SUPFAM" id="SSF48726">
    <property type="entry name" value="Immunoglobulin"/>
    <property type="match status" value="1"/>
</dbReference>
<dbReference type="InterPro" id="IPR036179">
    <property type="entry name" value="Ig-like_dom_sf"/>
</dbReference>
<dbReference type="PANTHER" id="PTHR46013">
    <property type="entry name" value="VASCULAR CELL ADHESION MOLECULE 1"/>
    <property type="match status" value="1"/>
</dbReference>
<keyword evidence="4" id="KW-1185">Reference proteome</keyword>